<dbReference type="AlphaFoldDB" id="A0A840I330"/>
<dbReference type="EMBL" id="JACHOB010000001">
    <property type="protein sequence ID" value="MBB4658450.1"/>
    <property type="molecule type" value="Genomic_DNA"/>
</dbReference>
<reference evidence="3 4" key="1">
    <citation type="submission" date="2020-08" db="EMBL/GenBank/DDBJ databases">
        <title>Genomic Encyclopedia of Type Strains, Phase IV (KMG-IV): sequencing the most valuable type-strain genomes for metagenomic binning, comparative biology and taxonomic classification.</title>
        <authorList>
            <person name="Goeker M."/>
        </authorList>
    </citation>
    <scope>NUCLEOTIDE SEQUENCE [LARGE SCALE GENOMIC DNA]</scope>
    <source>
        <strain evidence="3 4">DSM 102850</strain>
    </source>
</reference>
<feature type="compositionally biased region" description="Basic and acidic residues" evidence="1">
    <location>
        <begin position="142"/>
        <end position="154"/>
    </location>
</feature>
<dbReference type="RefSeq" id="WP_183816284.1">
    <property type="nucleotide sequence ID" value="NZ_JACHOB010000001.1"/>
</dbReference>
<proteinExistence type="predicted"/>
<dbReference type="SUPFAM" id="SSF50346">
    <property type="entry name" value="PRC-barrel domain"/>
    <property type="match status" value="1"/>
</dbReference>
<evidence type="ECO:0000313" key="3">
    <source>
        <dbReference type="EMBL" id="MBB4658450.1"/>
    </source>
</evidence>
<dbReference type="InterPro" id="IPR027275">
    <property type="entry name" value="PRC-brl_dom"/>
</dbReference>
<feature type="region of interest" description="Disordered" evidence="1">
    <location>
        <begin position="82"/>
        <end position="184"/>
    </location>
</feature>
<sequence length="477" mass="51269">MTTILGLLLGGTALALPLQEAEGAQLEPSCQELIDAVQSASEDGLQIPMTLTQARRVAYRGEAQPCERALARVEQQLAAAEPAQPLAPTPPPERLVAPAQGEDRPTRPEPDPAARIDRTEVDRPEADRTETDQIETEAQTEVQRETRTAADVDTVRVVTPQPRVSVEQSPPNVSVRQAQPNVSVRQAEPEIVVRMQQPTVRVQMPRPTITIEQPQPEVIVRLPEPQVGVTQAQPQVEVRQAPPTVSVQQPEPSVRVSEGSVPEEGAGVAGETGVSVRQQALIDVQQAEPEVQIEQAEGEPQVDYASADPQVRIEGGDQPDVQIEGGEAPNVEFRRTGEVQVRVLRGDEPVPPARAQASQNAEAPQQAMQTAPRGATTELRTENVRGAGLINEEEDELGEVADVVERDGQTFALVKAGGFLGLGERSVLVPLGDLSLRGNRLVAAGYTQDRLEAMPEAEADSYRRSEAETVTVASQGG</sequence>
<dbReference type="Pfam" id="PF05239">
    <property type="entry name" value="PRC"/>
    <property type="match status" value="1"/>
</dbReference>
<feature type="compositionally biased region" description="Polar residues" evidence="1">
    <location>
        <begin position="166"/>
        <end position="184"/>
    </location>
</feature>
<feature type="compositionally biased region" description="Basic and acidic residues" evidence="1">
    <location>
        <begin position="101"/>
        <end position="131"/>
    </location>
</feature>
<feature type="compositionally biased region" description="Low complexity" evidence="1">
    <location>
        <begin position="256"/>
        <end position="271"/>
    </location>
</feature>
<evidence type="ECO:0000259" key="2">
    <source>
        <dbReference type="Pfam" id="PF05239"/>
    </source>
</evidence>
<keyword evidence="4" id="KW-1185">Reference proteome</keyword>
<gene>
    <name evidence="3" type="ORF">GGQ59_000950</name>
</gene>
<feature type="compositionally biased region" description="Polar residues" evidence="1">
    <location>
        <begin position="356"/>
        <end position="369"/>
    </location>
</feature>
<feature type="region of interest" description="Disordered" evidence="1">
    <location>
        <begin position="231"/>
        <end position="271"/>
    </location>
</feature>
<dbReference type="Proteomes" id="UP000563524">
    <property type="component" value="Unassembled WGS sequence"/>
</dbReference>
<organism evidence="3 4">
    <name type="scientific">Parvularcula dongshanensis</name>
    <dbReference type="NCBI Taxonomy" id="1173995"/>
    <lineage>
        <taxon>Bacteria</taxon>
        <taxon>Pseudomonadati</taxon>
        <taxon>Pseudomonadota</taxon>
        <taxon>Alphaproteobacteria</taxon>
        <taxon>Parvularculales</taxon>
        <taxon>Parvularculaceae</taxon>
        <taxon>Parvularcula</taxon>
    </lineage>
</organism>
<feature type="region of interest" description="Disordered" evidence="1">
    <location>
        <begin position="455"/>
        <end position="477"/>
    </location>
</feature>
<comment type="caution">
    <text evidence="3">The sequence shown here is derived from an EMBL/GenBank/DDBJ whole genome shotgun (WGS) entry which is preliminary data.</text>
</comment>
<evidence type="ECO:0000256" key="1">
    <source>
        <dbReference type="SAM" id="MobiDB-lite"/>
    </source>
</evidence>
<dbReference type="Gene3D" id="2.30.30.240">
    <property type="entry name" value="PRC-barrel domain"/>
    <property type="match status" value="1"/>
</dbReference>
<dbReference type="InterPro" id="IPR011033">
    <property type="entry name" value="PRC_barrel-like_sf"/>
</dbReference>
<feature type="region of interest" description="Disordered" evidence="1">
    <location>
        <begin position="287"/>
        <end position="328"/>
    </location>
</feature>
<name>A0A840I330_9PROT</name>
<feature type="domain" description="PRC-barrel" evidence="2">
    <location>
        <begin position="378"/>
        <end position="442"/>
    </location>
</feature>
<feature type="region of interest" description="Disordered" evidence="1">
    <location>
        <begin position="350"/>
        <end position="380"/>
    </location>
</feature>
<accession>A0A840I330</accession>
<evidence type="ECO:0000313" key="4">
    <source>
        <dbReference type="Proteomes" id="UP000563524"/>
    </source>
</evidence>
<protein>
    <recommendedName>
        <fullName evidence="2">PRC-barrel domain-containing protein</fullName>
    </recommendedName>
</protein>